<feature type="compositionally biased region" description="Gly residues" evidence="1">
    <location>
        <begin position="1"/>
        <end position="13"/>
    </location>
</feature>
<dbReference type="KEGG" id="hmp:K6T50_10215"/>
<dbReference type="EMBL" id="CP081958">
    <property type="protein sequence ID" value="QZP36682.1"/>
    <property type="molecule type" value="Genomic_DNA"/>
</dbReference>
<dbReference type="RefSeq" id="WP_222606500.1">
    <property type="nucleotide sequence ID" value="NZ_CP081958.1"/>
</dbReference>
<dbReference type="InterPro" id="IPR040624">
    <property type="entry name" value="HalOD1"/>
</dbReference>
<feature type="region of interest" description="Disordered" evidence="1">
    <location>
        <begin position="1"/>
        <end position="23"/>
    </location>
</feature>
<keyword evidence="4" id="KW-1185">Reference proteome</keyword>
<dbReference type="Proteomes" id="UP000826254">
    <property type="component" value="Chromosome"/>
</dbReference>
<evidence type="ECO:0000313" key="4">
    <source>
        <dbReference type="Proteomes" id="UP000826254"/>
    </source>
</evidence>
<gene>
    <name evidence="3" type="ORF">K6T50_10215</name>
</gene>
<dbReference type="AlphaFoldDB" id="A0A8T8W9Z6"/>
<name>A0A8T8W9Z6_9EURY</name>
<dbReference type="Pfam" id="PF18545">
    <property type="entry name" value="HalOD1"/>
    <property type="match status" value="1"/>
</dbReference>
<protein>
    <recommendedName>
        <fullName evidence="2">Halobacterial output domain-containing protein</fullName>
    </recommendedName>
</protein>
<organism evidence="3 4">
    <name type="scientific">Halobaculum magnesiiphilum</name>
    <dbReference type="NCBI Taxonomy" id="1017351"/>
    <lineage>
        <taxon>Archaea</taxon>
        <taxon>Methanobacteriati</taxon>
        <taxon>Methanobacteriota</taxon>
        <taxon>Stenosarchaea group</taxon>
        <taxon>Halobacteria</taxon>
        <taxon>Halobacteriales</taxon>
        <taxon>Haloferacaceae</taxon>
        <taxon>Halobaculum</taxon>
    </lineage>
</organism>
<sequence length="91" mass="9244">MGDSDTGGSGRGDGPSRCDRGASGRVVESIAAAEGTDPADIDARLYDVVDPEAIDRIVDHGSPDLTVAFRFNGYRVTVGGDGTVTVSDGDG</sequence>
<proteinExistence type="predicted"/>
<evidence type="ECO:0000259" key="2">
    <source>
        <dbReference type="Pfam" id="PF18545"/>
    </source>
</evidence>
<accession>A0A8T8W9Z6</accession>
<evidence type="ECO:0000256" key="1">
    <source>
        <dbReference type="SAM" id="MobiDB-lite"/>
    </source>
</evidence>
<evidence type="ECO:0000313" key="3">
    <source>
        <dbReference type="EMBL" id="QZP36682.1"/>
    </source>
</evidence>
<feature type="domain" description="Halobacterial output" evidence="2">
    <location>
        <begin position="22"/>
        <end position="87"/>
    </location>
</feature>
<reference evidence="3 4" key="1">
    <citation type="journal article" date="2021" name="Int. J. Syst. Evol. Microbiol.">
        <title>Halobaculum halophilum sp. nov. and Halobaculum salinum sp. nov., isolated from salt lake and saline soil.</title>
        <authorList>
            <person name="Cui H.L."/>
            <person name="Shi X.W."/>
            <person name="Yin X.M."/>
            <person name="Yang X.Y."/>
            <person name="Hou J."/>
            <person name="Zhu L."/>
        </authorList>
    </citation>
    <scope>NUCLEOTIDE SEQUENCE [LARGE SCALE GENOMIC DNA]</scope>
    <source>
        <strain evidence="3 4">NBRC 109044</strain>
    </source>
</reference>
<dbReference type="GeneID" id="67178519"/>